<dbReference type="InterPro" id="IPR006597">
    <property type="entry name" value="Sel1-like"/>
</dbReference>
<name>A0A9P8ZWF5_9PEZI</name>
<sequence length="938" mass="101050">MPQFGATFYPGGVDDFYMPSPEVLAPAPQRVMPEVPQNMQQDLQRMELEARSVDPSRMNSATAGSYGGRPPVHGREPSLSHVLNTNVGTYGQQYQKPKPDMADYSPASIYSQSNYSPFHENGATSPQLERKLKDMPADKPSFSHFPRITGEHIPPSDDEKETVLAESREHVLHSNDPNMQICWARDVLAYVEISAEAATREYEVCKKPGDRDFGRPSTPRTEHELRDDATNIINYLADQGHPEAVFIRSKWLEFGKFGQRQDKKEAYNGYVTAAQNGWGRAEYRIGMLYENSNDVDKALRHYYAGLELNDSAASYRLGMINLMGQHGQRKDIARGLDLIHQAADTADEDAPQGAFVYGMVIGRDLPDVNVPEGILSFDVAVARQYIEKAAYLGFAKAQLKMGQAYELCQLGCDFNPALSLHYYGLAARQGQPEASLGVSRWFLFGYETSFAKNEQLAYKYAQLAASSKLPTGEFAMGYYHEIGIYVEKDVREARKWYELAAEHGNKDALGRLDGLSQAKVLSKQDHETTTLTRIKSQHGSQRGKRPDRFKQVSAMPAVTEDNSPRPSPRVSPQPSPRQSAFAGSNMPDPSRLSGERRQPAFTVNLAERPKSAAAPYPEDDRPAPLSLNNTRPKSSAPYPEDDMHGAKPPVSPHYNSNIRPSSDRPGSAFGIRTQSPGSQGPPGPAMRASQSSSQLGIPAAGMDPNRGRPVSASAGWQPQGPGGYRQSPPAAGYQDYNRPVSAQYPGHGGPAANNPAYNRLTKTNPNPGLPAKGTPPSQYPMGGQGPGGAPVPAQPGREYGPRTSSRPVSAVNDPYGGRTPSAGPNTTSPAMTGGMGPAPPRADTYGRPGLPMGGPAASRPGSTRPPVGLQDTGAASGRASAPPSRPAAASPAPSAATTSSAQTAPPAPVKTPSGKSGPSTFEEMGIPQAKKDDECVVM</sequence>
<gene>
    <name evidence="4" type="ORF">BKA67DRAFT_660821</name>
</gene>
<reference evidence="4" key="1">
    <citation type="journal article" date="2021" name="Nat. Commun.">
        <title>Genetic determinants of endophytism in the Arabidopsis root mycobiome.</title>
        <authorList>
            <person name="Mesny F."/>
            <person name="Miyauchi S."/>
            <person name="Thiergart T."/>
            <person name="Pickel B."/>
            <person name="Atanasova L."/>
            <person name="Karlsson M."/>
            <person name="Huettel B."/>
            <person name="Barry K.W."/>
            <person name="Haridas S."/>
            <person name="Chen C."/>
            <person name="Bauer D."/>
            <person name="Andreopoulos W."/>
            <person name="Pangilinan J."/>
            <person name="LaButti K."/>
            <person name="Riley R."/>
            <person name="Lipzen A."/>
            <person name="Clum A."/>
            <person name="Drula E."/>
            <person name="Henrissat B."/>
            <person name="Kohler A."/>
            <person name="Grigoriev I.V."/>
            <person name="Martin F.M."/>
            <person name="Hacquard S."/>
        </authorList>
    </citation>
    <scope>NUCLEOTIDE SEQUENCE</scope>
    <source>
        <strain evidence="4">MPI-SDFR-AT-0073</strain>
    </source>
</reference>
<dbReference type="Pfam" id="PF08238">
    <property type="entry name" value="Sel1"/>
    <property type="match status" value="5"/>
</dbReference>
<keyword evidence="1" id="KW-0677">Repeat</keyword>
<feature type="region of interest" description="Disordered" evidence="3">
    <location>
        <begin position="521"/>
        <end position="938"/>
    </location>
</feature>
<dbReference type="Proteomes" id="UP000758603">
    <property type="component" value="Unassembled WGS sequence"/>
</dbReference>
<evidence type="ECO:0000313" key="5">
    <source>
        <dbReference type="Proteomes" id="UP000758603"/>
    </source>
</evidence>
<feature type="compositionally biased region" description="Low complexity" evidence="3">
    <location>
        <begin position="872"/>
        <end position="904"/>
    </location>
</feature>
<keyword evidence="5" id="KW-1185">Reference proteome</keyword>
<dbReference type="SMART" id="SM00671">
    <property type="entry name" value="SEL1"/>
    <property type="match status" value="6"/>
</dbReference>
<dbReference type="PANTHER" id="PTHR46430:SF2">
    <property type="entry name" value="CHITIN SYNTHASE REGULATORY FACTOR 4"/>
    <property type="match status" value="1"/>
</dbReference>
<proteinExistence type="predicted"/>
<dbReference type="InterPro" id="IPR019734">
    <property type="entry name" value="TPR_rpt"/>
</dbReference>
<feature type="compositionally biased region" description="Pro residues" evidence="3">
    <location>
        <begin position="565"/>
        <end position="575"/>
    </location>
</feature>
<organism evidence="4 5">
    <name type="scientific">Truncatella angustata</name>
    <dbReference type="NCBI Taxonomy" id="152316"/>
    <lineage>
        <taxon>Eukaryota</taxon>
        <taxon>Fungi</taxon>
        <taxon>Dikarya</taxon>
        <taxon>Ascomycota</taxon>
        <taxon>Pezizomycotina</taxon>
        <taxon>Sordariomycetes</taxon>
        <taxon>Xylariomycetidae</taxon>
        <taxon>Amphisphaeriales</taxon>
        <taxon>Sporocadaceae</taxon>
        <taxon>Truncatella</taxon>
    </lineage>
</organism>
<dbReference type="RefSeq" id="XP_045956330.1">
    <property type="nucleotide sequence ID" value="XM_046107695.1"/>
</dbReference>
<dbReference type="PANTHER" id="PTHR46430">
    <property type="entry name" value="PROTEIN SKT5-RELATED"/>
    <property type="match status" value="1"/>
</dbReference>
<dbReference type="PROSITE" id="PS50005">
    <property type="entry name" value="TPR"/>
    <property type="match status" value="1"/>
</dbReference>
<dbReference type="InterPro" id="IPR011990">
    <property type="entry name" value="TPR-like_helical_dom_sf"/>
</dbReference>
<accession>A0A9P8ZWF5</accession>
<dbReference type="InterPro" id="IPR051726">
    <property type="entry name" value="Chitin_Synth_Reg"/>
</dbReference>
<dbReference type="AlphaFoldDB" id="A0A9P8ZWF5"/>
<dbReference type="OrthoDB" id="4095816at2759"/>
<dbReference type="SUPFAM" id="SSF81901">
    <property type="entry name" value="HCP-like"/>
    <property type="match status" value="2"/>
</dbReference>
<protein>
    <submittedName>
        <fullName evidence="4">Uncharacterized protein</fullName>
    </submittedName>
</protein>
<evidence type="ECO:0000313" key="4">
    <source>
        <dbReference type="EMBL" id="KAH6652052.1"/>
    </source>
</evidence>
<feature type="repeat" description="TPR" evidence="2">
    <location>
        <begin position="279"/>
        <end position="312"/>
    </location>
</feature>
<dbReference type="GeneID" id="70136586"/>
<dbReference type="EMBL" id="JAGPXC010000006">
    <property type="protein sequence ID" value="KAH6652052.1"/>
    <property type="molecule type" value="Genomic_DNA"/>
</dbReference>
<feature type="compositionally biased region" description="Polar residues" evidence="3">
    <location>
        <begin position="529"/>
        <end position="540"/>
    </location>
</feature>
<evidence type="ECO:0000256" key="3">
    <source>
        <dbReference type="SAM" id="MobiDB-lite"/>
    </source>
</evidence>
<dbReference type="Gene3D" id="1.25.40.10">
    <property type="entry name" value="Tetratricopeptide repeat domain"/>
    <property type="match status" value="2"/>
</dbReference>
<feature type="region of interest" description="Disordered" evidence="3">
    <location>
        <begin position="46"/>
        <end position="79"/>
    </location>
</feature>
<keyword evidence="2" id="KW-0802">TPR repeat</keyword>
<feature type="compositionally biased region" description="Basic and acidic residues" evidence="3">
    <location>
        <begin position="929"/>
        <end position="938"/>
    </location>
</feature>
<comment type="caution">
    <text evidence="4">The sequence shown here is derived from an EMBL/GenBank/DDBJ whole genome shotgun (WGS) entry which is preliminary data.</text>
</comment>
<evidence type="ECO:0000256" key="2">
    <source>
        <dbReference type="PROSITE-ProRule" id="PRU00339"/>
    </source>
</evidence>
<evidence type="ECO:0000256" key="1">
    <source>
        <dbReference type="ARBA" id="ARBA00022737"/>
    </source>
</evidence>